<dbReference type="Proteomes" id="UP000003438">
    <property type="component" value="Unassembled WGS sequence"/>
</dbReference>
<accession>D1PLP3</accession>
<keyword evidence="2" id="KW-1185">Reference proteome</keyword>
<comment type="caution">
    <text evidence="1">The sequence shown here is derived from an EMBL/GenBank/DDBJ whole genome shotgun (WGS) entry which is preliminary data.</text>
</comment>
<protein>
    <submittedName>
        <fullName evidence="1">Uncharacterized protein</fullName>
    </submittedName>
</protein>
<proteinExistence type="predicted"/>
<reference evidence="1" key="1">
    <citation type="submission" date="2009-12" db="EMBL/GenBank/DDBJ databases">
        <authorList>
            <person name="Weinstock G."/>
            <person name="Sodergren E."/>
            <person name="Clifton S."/>
            <person name="Fulton L."/>
            <person name="Fulton B."/>
            <person name="Courtney L."/>
            <person name="Fronick C."/>
            <person name="Harrison M."/>
            <person name="Strong C."/>
            <person name="Farmer C."/>
            <person name="Delahaunty K."/>
            <person name="Markovic C."/>
            <person name="Hall O."/>
            <person name="Minx P."/>
            <person name="Tomlinson C."/>
            <person name="Mitreva M."/>
            <person name="Nelson J."/>
            <person name="Hou S."/>
            <person name="Wollam A."/>
            <person name="Pepin K.H."/>
            <person name="Johnson M."/>
            <person name="Bhonagiri V."/>
            <person name="Nash W.E."/>
            <person name="Warren W."/>
            <person name="Chinwalla A."/>
            <person name="Mardis E.R."/>
            <person name="Wilson R.K."/>
        </authorList>
    </citation>
    <scope>NUCLEOTIDE SEQUENCE [LARGE SCALE GENOMIC DNA]</scope>
    <source>
        <strain evidence="1">DSM 15176</strain>
    </source>
</reference>
<dbReference type="EMBL" id="ACBY02000021">
    <property type="protein sequence ID" value="EFB76341.1"/>
    <property type="molecule type" value="Genomic_DNA"/>
</dbReference>
<evidence type="ECO:0000313" key="1">
    <source>
        <dbReference type="EMBL" id="EFB76341.1"/>
    </source>
</evidence>
<gene>
    <name evidence="1" type="ORF">SUBVAR_05260</name>
</gene>
<name>D1PLP3_9FIRM</name>
<dbReference type="AlphaFoldDB" id="D1PLP3"/>
<organism evidence="1 2">
    <name type="scientific">Subdoligranulum variabile DSM 15176</name>
    <dbReference type="NCBI Taxonomy" id="411471"/>
    <lineage>
        <taxon>Bacteria</taxon>
        <taxon>Bacillati</taxon>
        <taxon>Bacillota</taxon>
        <taxon>Clostridia</taxon>
        <taxon>Eubacteriales</taxon>
        <taxon>Oscillospiraceae</taxon>
        <taxon>Subdoligranulum</taxon>
    </lineage>
</organism>
<evidence type="ECO:0000313" key="2">
    <source>
        <dbReference type="Proteomes" id="UP000003438"/>
    </source>
</evidence>
<dbReference type="STRING" id="411471.SUBVAR_05260"/>
<sequence length="81" mass="9322">MRGLLEESFPKREMTRGSMLHTNFAMIYASPWANHPNCGNLFCHYTKNFKKVFILLQKNIIIIKNFCKSIAVPCGDGLCLR</sequence>
<dbReference type="HOGENOM" id="CLU_2572558_0_0_9"/>